<evidence type="ECO:0008006" key="4">
    <source>
        <dbReference type="Google" id="ProtNLM"/>
    </source>
</evidence>
<reference evidence="2" key="1">
    <citation type="submission" date="2016-10" db="EMBL/GenBank/DDBJ databases">
        <authorList>
            <person name="Benchimol M."/>
            <person name="Almeida L.G."/>
            <person name="Vasconcelos A.T."/>
            <person name="Perreira-Neves A."/>
            <person name="Rosa I.A."/>
            <person name="Tasca T."/>
            <person name="Bogo M.R."/>
            <person name="de Souza W."/>
        </authorList>
    </citation>
    <scope>NUCLEOTIDE SEQUENCE [LARGE SCALE GENOMIC DNA]</scope>
    <source>
        <strain evidence="2">K</strain>
    </source>
</reference>
<keyword evidence="3" id="KW-1185">Reference proteome</keyword>
<feature type="signal peptide" evidence="1">
    <location>
        <begin position="1"/>
        <end position="22"/>
    </location>
</feature>
<proteinExistence type="predicted"/>
<comment type="caution">
    <text evidence="2">The sequence shown here is derived from an EMBL/GenBank/DDBJ whole genome shotgun (WGS) entry which is preliminary data.</text>
</comment>
<dbReference type="GeneID" id="94840556"/>
<dbReference type="RefSeq" id="XP_068357724.1">
    <property type="nucleotide sequence ID" value="XM_068505852.1"/>
</dbReference>
<dbReference type="EMBL" id="MLAK01000788">
    <property type="protein sequence ID" value="OHT04588.1"/>
    <property type="molecule type" value="Genomic_DNA"/>
</dbReference>
<protein>
    <recommendedName>
        <fullName evidence="4">Secreted protein</fullName>
    </recommendedName>
</protein>
<name>A0A1J4K4A6_9EUKA</name>
<dbReference type="Proteomes" id="UP000179807">
    <property type="component" value="Unassembled WGS sequence"/>
</dbReference>
<evidence type="ECO:0000256" key="1">
    <source>
        <dbReference type="SAM" id="SignalP"/>
    </source>
</evidence>
<evidence type="ECO:0000313" key="3">
    <source>
        <dbReference type="Proteomes" id="UP000179807"/>
    </source>
</evidence>
<keyword evidence="1" id="KW-0732">Signal</keyword>
<accession>A0A1J4K4A6</accession>
<evidence type="ECO:0000313" key="2">
    <source>
        <dbReference type="EMBL" id="OHT04588.1"/>
    </source>
</evidence>
<dbReference type="VEuPathDB" id="TrichDB:TRFO_27918"/>
<organism evidence="2 3">
    <name type="scientific">Tritrichomonas foetus</name>
    <dbReference type="NCBI Taxonomy" id="1144522"/>
    <lineage>
        <taxon>Eukaryota</taxon>
        <taxon>Metamonada</taxon>
        <taxon>Parabasalia</taxon>
        <taxon>Tritrichomonadida</taxon>
        <taxon>Tritrichomonadidae</taxon>
        <taxon>Tritrichomonas</taxon>
    </lineage>
</organism>
<dbReference type="AlphaFoldDB" id="A0A1J4K4A6"/>
<sequence>MGWACIPRLATTLLEYLIGSWACAGCDNFEFSVSLAVFSRKSCVSTQEATGSTSLCRTTLVSLHLSPRENLPTIVGWVCFFPRYPFRMVKPEARERPHWAFRSTLVTLATLDFRGEYILVKIRTGMVKIYSSFLIKLFYRLFGSLLFDIIEISKSFIFYENPEWSNF</sequence>
<feature type="chain" id="PRO_5012317428" description="Secreted protein" evidence="1">
    <location>
        <begin position="23"/>
        <end position="167"/>
    </location>
</feature>
<gene>
    <name evidence="2" type="ORF">TRFO_27918</name>
</gene>